<keyword evidence="3 9" id="KW-0934">Plastid</keyword>
<evidence type="ECO:0000256" key="4">
    <source>
        <dbReference type="ARBA" id="ARBA00022741"/>
    </source>
</evidence>
<dbReference type="SMART" id="SM00382">
    <property type="entry name" value="AAA"/>
    <property type="match status" value="1"/>
</dbReference>
<accession>A0A075DWI5</accession>
<evidence type="ECO:0000259" key="8">
    <source>
        <dbReference type="SMART" id="SM00382"/>
    </source>
</evidence>
<dbReference type="Pfam" id="PF00004">
    <property type="entry name" value="AAA"/>
    <property type="match status" value="1"/>
</dbReference>
<sequence>MNFLNEFVLLLKSRYPIIYICTNEEERIEYLMRYCAKKYVSRTYNSWDFVEGYQENPNDSGFAARNPLEALELIEKMTSETPALFVLKDYDNFLKDFSIIRKLKNLSRKLKTQPKNIVIISSEINIPDSLNEYVTLLEFPLPKYSEILEELNRLISSMQKQIDKEIVYNLATACQGLSLERIRRVLSKVIAKDGEINEKSPLLVLQEKRQIIQQTQLLEFCLTNKSLEDIGGLDNFKDWLKVRERAFSQEAINYGLPYPKGLLLVGVQGTGKSIAAKILAYEWKLPLLRLDFGRLFASLIGQSEQRVRKMIEIAEALSPCVLWVDEIDKAFAGAQSSGDSGTTSRVLSTFITWLSEKTSPVFVVATANNIDYIPAEILRKGRFDEMFFVNLPTREEREDIFKVHLNKYRPEGVKNFQISLFSELTKEFSGAEIEQVVIEAMRIGFNENREFDNKDMVISIQNLVPLARTKSKELDLLKEWSESGNVTNASKYR</sequence>
<dbReference type="AlphaFoldDB" id="A0A075DWI5"/>
<keyword evidence="5" id="KW-0067">ATP-binding</keyword>
<dbReference type="GO" id="GO:0009507">
    <property type="term" value="C:chloroplast"/>
    <property type="evidence" value="ECO:0007669"/>
    <property type="project" value="UniProtKB-SubCell"/>
</dbReference>
<evidence type="ECO:0000256" key="6">
    <source>
        <dbReference type="ARBA" id="ARBA00038088"/>
    </source>
</evidence>
<dbReference type="PANTHER" id="PTHR42960:SF1">
    <property type="entry name" value="YCF46 PROTEIN"/>
    <property type="match status" value="1"/>
</dbReference>
<reference evidence="9" key="2">
    <citation type="submission" date="2016-02" db="EMBL/GenBank/DDBJ databases">
        <authorList>
            <person name="Wen L."/>
            <person name="He K."/>
            <person name="Yang H."/>
        </authorList>
    </citation>
    <scope>NUCLEOTIDE SEQUENCE</scope>
    <source>
        <strain evidence="9">CCMP291</strain>
    </source>
</reference>
<evidence type="ECO:0000256" key="2">
    <source>
        <dbReference type="ARBA" id="ARBA00022528"/>
    </source>
</evidence>
<dbReference type="GO" id="GO:0016887">
    <property type="term" value="F:ATP hydrolysis activity"/>
    <property type="evidence" value="ECO:0007669"/>
    <property type="project" value="InterPro"/>
</dbReference>
<name>A0A075DWI5_9EUKA</name>
<dbReference type="Gene3D" id="3.40.50.300">
    <property type="entry name" value="P-loop containing nucleotide triphosphate hydrolases"/>
    <property type="match status" value="1"/>
</dbReference>
<evidence type="ECO:0000256" key="1">
    <source>
        <dbReference type="ARBA" id="ARBA00004229"/>
    </source>
</evidence>
<dbReference type="InterPro" id="IPR003959">
    <property type="entry name" value="ATPase_AAA_core"/>
</dbReference>
<dbReference type="PANTHER" id="PTHR42960">
    <property type="entry name" value="YCF46 PROTEIN"/>
    <property type="match status" value="1"/>
</dbReference>
<reference evidence="9" key="1">
    <citation type="journal article" date="2014" name="BMC Genomics">
        <title>The mitochondrial and chloroplast genomes of the haptophyte Chrysochromulina tobin contain unique repeat structures and gene profiles.</title>
        <authorList>
            <person name="Hovde B.T."/>
            <person name="Starkenburg S.R."/>
            <person name="Hunsperger H.M."/>
            <person name="Mercer L.D."/>
            <person name="Deodato C.R."/>
            <person name="Jha R.K."/>
            <person name="Chertkov O."/>
            <person name="Monnat R.J.Jr."/>
            <person name="Cattolico R.A."/>
        </authorList>
    </citation>
    <scope>NUCLEOTIDE SEQUENCE</scope>
    <source>
        <strain evidence="9">CCMP291</strain>
    </source>
</reference>
<dbReference type="SUPFAM" id="SSF52540">
    <property type="entry name" value="P-loop containing nucleoside triphosphate hydrolases"/>
    <property type="match status" value="2"/>
</dbReference>
<evidence type="ECO:0000313" key="9">
    <source>
        <dbReference type="EMBL" id="AHY04381.1"/>
    </source>
</evidence>
<dbReference type="CDD" id="cd19507">
    <property type="entry name" value="RecA-like_Ycf46-like"/>
    <property type="match status" value="1"/>
</dbReference>
<gene>
    <name evidence="9" type="primary">ycf46</name>
    <name evidence="9" type="ORF">ChtoCp_00115</name>
</gene>
<evidence type="ECO:0000256" key="3">
    <source>
        <dbReference type="ARBA" id="ARBA00022640"/>
    </source>
</evidence>
<dbReference type="InterPro" id="IPR003593">
    <property type="entry name" value="AAA+_ATPase"/>
</dbReference>
<geneLocation type="chloroplast" evidence="9"/>
<dbReference type="InterPro" id="IPR052381">
    <property type="entry name" value="AAA_domain_protein"/>
</dbReference>
<keyword evidence="2 9" id="KW-0150">Chloroplast</keyword>
<evidence type="ECO:0000256" key="5">
    <source>
        <dbReference type="ARBA" id="ARBA00022840"/>
    </source>
</evidence>
<evidence type="ECO:0000256" key="7">
    <source>
        <dbReference type="ARBA" id="ARBA00040480"/>
    </source>
</evidence>
<dbReference type="EMBL" id="KJ201907">
    <property type="protein sequence ID" value="AHY04381.1"/>
    <property type="molecule type" value="Genomic_DNA"/>
</dbReference>
<dbReference type="Gene3D" id="1.10.8.60">
    <property type="match status" value="1"/>
</dbReference>
<comment type="similarity">
    <text evidence="6">Belongs to the AAA ATPase family. Highly divergent.</text>
</comment>
<keyword evidence="4" id="KW-0547">Nucleotide-binding</keyword>
<proteinExistence type="inferred from homology"/>
<dbReference type="InterPro" id="IPR027417">
    <property type="entry name" value="P-loop_NTPase"/>
</dbReference>
<dbReference type="GO" id="GO:0005524">
    <property type="term" value="F:ATP binding"/>
    <property type="evidence" value="ECO:0007669"/>
    <property type="project" value="UniProtKB-KW"/>
</dbReference>
<organism evidence="9">
    <name type="scientific">Chrysochromulina tobinii</name>
    <dbReference type="NCBI Taxonomy" id="1460289"/>
    <lineage>
        <taxon>Eukaryota</taxon>
        <taxon>Haptista</taxon>
        <taxon>Haptophyta</taxon>
        <taxon>Prymnesiophyceae</taxon>
        <taxon>Prymnesiales</taxon>
        <taxon>Chrysochromulinaceae</taxon>
        <taxon>Chrysochromulina</taxon>
    </lineage>
</organism>
<feature type="domain" description="AAA+ ATPase" evidence="8">
    <location>
        <begin position="258"/>
        <end position="393"/>
    </location>
</feature>
<comment type="subcellular location">
    <subcellularLocation>
        <location evidence="1">Plastid</location>
        <location evidence="1">Chloroplast</location>
    </subcellularLocation>
</comment>
<protein>
    <recommendedName>
        <fullName evidence="7">Uncharacterized AAA domain-containing protein ycf46</fullName>
    </recommendedName>
</protein>